<organism evidence="2 3">
    <name type="scientific">Moraxella oculi</name>
    <dbReference type="NCBI Taxonomy" id="2940516"/>
    <lineage>
        <taxon>Bacteria</taxon>
        <taxon>Pseudomonadati</taxon>
        <taxon>Pseudomonadota</taxon>
        <taxon>Gammaproteobacteria</taxon>
        <taxon>Moraxellales</taxon>
        <taxon>Moraxellaceae</taxon>
        <taxon>Moraxella</taxon>
    </lineage>
</organism>
<dbReference type="Proteomes" id="UP001624684">
    <property type="component" value="Unassembled WGS sequence"/>
</dbReference>
<feature type="domain" description="Schlafen AlbA-2" evidence="1">
    <location>
        <begin position="13"/>
        <end position="127"/>
    </location>
</feature>
<dbReference type="PANTHER" id="PTHR30595:SF6">
    <property type="entry name" value="SCHLAFEN ALBA-2 DOMAIN-CONTAINING PROTEIN"/>
    <property type="match status" value="1"/>
</dbReference>
<dbReference type="SUPFAM" id="SSF46785">
    <property type="entry name" value="Winged helix' DNA-binding domain"/>
    <property type="match status" value="1"/>
</dbReference>
<sequence length="476" mass="54616">MKTTLDAITTTIEGQYFERKNAKIAPKDIVKHLIGFANAGGGTLVIGIEDNGEITGFKKPKAHSVSEYLHAIQTLQKMPIIHSNEVIAVQNSSGQSDELLVLYIEPSLNRVIEADDGNAYLRSKDQTLLLRYEQRRQLEYDKGQRNFEDEIVPDADFSDLDIALLEEYKAQLNSTSDIKEILYARNLINKSGQITNAGILLFGNNPSRYFPNARIRVLKYDGTTQKTGNELNIIKEFQLEGAIPRLIVQARQVVASQLREFQTLDKNGNFIKMDEYPEFAWFEGIVNALTHRNYAFLGDHIRVSIYDNRLEIFSPGKLPNIVTLENMRHTRYSRNPRIARILSEFGWVKELNEGVKRIFNEMERHFLHMPTYQEPNGNSVLLSLENNILQRTLRANERLEKIINEKMVESLSEFEKKALQYAYQNEKVAVKDLAVYLEKSDTFARKLLKSLLKKGLVTWVGNSKNDPTQHYKLSSE</sequence>
<dbReference type="InterPro" id="IPR038461">
    <property type="entry name" value="Schlafen_AlbA_2_dom_sf"/>
</dbReference>
<dbReference type="InterPro" id="IPR036388">
    <property type="entry name" value="WH-like_DNA-bd_sf"/>
</dbReference>
<reference evidence="2 3" key="1">
    <citation type="submission" date="2024-11" db="EMBL/GenBank/DDBJ databases">
        <title>First Report of Moraxella oculi in Brazil in an Infectious Bovine Keratoconjunctivitis Outbreak.</title>
        <authorList>
            <person name="Carvalho C.V."/>
            <person name="Domingues R."/>
            <person name="Coutinho C."/>
            <person name="Honorio N.T.B.S."/>
            <person name="Faza D.R.L.R."/>
            <person name="Carvalho W.A."/>
            <person name="Machado A.B.F."/>
            <person name="Martins M.F."/>
            <person name="Gaspar E.B."/>
        </authorList>
    </citation>
    <scope>NUCLEOTIDE SEQUENCE [LARGE SCALE GENOMIC DNA]</scope>
    <source>
        <strain evidence="2 3">2117LE</strain>
    </source>
</reference>
<evidence type="ECO:0000313" key="3">
    <source>
        <dbReference type="Proteomes" id="UP001624684"/>
    </source>
</evidence>
<evidence type="ECO:0000313" key="2">
    <source>
        <dbReference type="EMBL" id="MFL1732567.1"/>
    </source>
</evidence>
<dbReference type="EMBL" id="JBJJXE010000008">
    <property type="protein sequence ID" value="MFL1732567.1"/>
    <property type="molecule type" value="Genomic_DNA"/>
</dbReference>
<keyword evidence="3" id="KW-1185">Reference proteome</keyword>
<dbReference type="InterPro" id="IPR038475">
    <property type="entry name" value="RecG_C_sf"/>
</dbReference>
<dbReference type="GO" id="GO:0005524">
    <property type="term" value="F:ATP binding"/>
    <property type="evidence" value="ECO:0007669"/>
    <property type="project" value="UniProtKB-KW"/>
</dbReference>
<accession>A0ABW8UAR9</accession>
<dbReference type="Pfam" id="PF04326">
    <property type="entry name" value="SLFN_AlbA_2"/>
    <property type="match status" value="1"/>
</dbReference>
<dbReference type="PANTHER" id="PTHR30595">
    <property type="entry name" value="GLPR-RELATED TRANSCRIPTIONAL REPRESSOR"/>
    <property type="match status" value="1"/>
</dbReference>
<dbReference type="RefSeq" id="WP_407069151.1">
    <property type="nucleotide sequence ID" value="NZ_JBJJXE010000008.1"/>
</dbReference>
<dbReference type="Pfam" id="PF13749">
    <property type="entry name" value="HATPase_c_4"/>
    <property type="match status" value="1"/>
</dbReference>
<keyword evidence="2" id="KW-0067">ATP-binding</keyword>
<dbReference type="Gene3D" id="1.10.10.10">
    <property type="entry name" value="Winged helix-like DNA-binding domain superfamily/Winged helix DNA-binding domain"/>
    <property type="match status" value="1"/>
</dbReference>
<evidence type="ECO:0000259" key="1">
    <source>
        <dbReference type="Pfam" id="PF04326"/>
    </source>
</evidence>
<dbReference type="Gene3D" id="3.30.565.60">
    <property type="match status" value="1"/>
</dbReference>
<proteinExistence type="predicted"/>
<protein>
    <submittedName>
        <fullName evidence="2">ATP-binding protein</fullName>
    </submittedName>
</protein>
<comment type="caution">
    <text evidence="2">The sequence shown here is derived from an EMBL/GenBank/DDBJ whole genome shotgun (WGS) entry which is preliminary data.</text>
</comment>
<dbReference type="InterPro" id="IPR036390">
    <property type="entry name" value="WH_DNA-bd_sf"/>
</dbReference>
<dbReference type="Gene3D" id="3.30.950.30">
    <property type="entry name" value="Schlafen, AAA domain"/>
    <property type="match status" value="1"/>
</dbReference>
<dbReference type="InterPro" id="IPR007421">
    <property type="entry name" value="Schlafen_AlbA_2_dom"/>
</dbReference>
<keyword evidence="2" id="KW-0547">Nucleotide-binding</keyword>
<name>A0ABW8UAR9_9GAMM</name>
<gene>
    <name evidence="2" type="ORF">ACJHVH_06105</name>
</gene>